<organism evidence="2 3">
    <name type="scientific">Ceratodon purpureus</name>
    <name type="common">Fire moss</name>
    <name type="synonym">Dicranum purpureum</name>
    <dbReference type="NCBI Taxonomy" id="3225"/>
    <lineage>
        <taxon>Eukaryota</taxon>
        <taxon>Viridiplantae</taxon>
        <taxon>Streptophyta</taxon>
        <taxon>Embryophyta</taxon>
        <taxon>Bryophyta</taxon>
        <taxon>Bryophytina</taxon>
        <taxon>Bryopsida</taxon>
        <taxon>Dicranidae</taxon>
        <taxon>Pseudoditrichales</taxon>
        <taxon>Ditrichaceae</taxon>
        <taxon>Ceratodon</taxon>
    </lineage>
</organism>
<dbReference type="PANTHER" id="PTHR43173:SF22">
    <property type="entry name" value="OS07G0227800 PROTEIN"/>
    <property type="match status" value="1"/>
</dbReference>
<dbReference type="GO" id="GO:0004672">
    <property type="term" value="F:protein kinase activity"/>
    <property type="evidence" value="ECO:0007669"/>
    <property type="project" value="InterPro"/>
</dbReference>
<dbReference type="PROSITE" id="PS50011">
    <property type="entry name" value="PROTEIN_KINASE_DOM"/>
    <property type="match status" value="1"/>
</dbReference>
<gene>
    <name evidence="2" type="ORF">KC19_6G011000</name>
</gene>
<dbReference type="Proteomes" id="UP000822688">
    <property type="component" value="Chromosome 6"/>
</dbReference>
<dbReference type="InterPro" id="IPR000719">
    <property type="entry name" value="Prot_kinase_dom"/>
</dbReference>
<dbReference type="AlphaFoldDB" id="A0A8T0H8Q6"/>
<dbReference type="GO" id="GO:0005524">
    <property type="term" value="F:ATP binding"/>
    <property type="evidence" value="ECO:0007669"/>
    <property type="project" value="InterPro"/>
</dbReference>
<evidence type="ECO:0000313" key="3">
    <source>
        <dbReference type="Proteomes" id="UP000822688"/>
    </source>
</evidence>
<dbReference type="InterPro" id="IPR011009">
    <property type="entry name" value="Kinase-like_dom_sf"/>
</dbReference>
<dbReference type="PANTHER" id="PTHR43173">
    <property type="entry name" value="ABC1 FAMILY PROTEIN"/>
    <property type="match status" value="1"/>
</dbReference>
<name>A0A8T0H8Q6_CERPU</name>
<reference evidence="2 3" key="1">
    <citation type="submission" date="2020-06" db="EMBL/GenBank/DDBJ databases">
        <title>WGS assembly of Ceratodon purpureus strain R40.</title>
        <authorList>
            <person name="Carey S.B."/>
            <person name="Jenkins J."/>
            <person name="Shu S."/>
            <person name="Lovell J.T."/>
            <person name="Sreedasyam A."/>
            <person name="Maumus F."/>
            <person name="Tiley G.P."/>
            <person name="Fernandez-Pozo N."/>
            <person name="Barry K."/>
            <person name="Chen C."/>
            <person name="Wang M."/>
            <person name="Lipzen A."/>
            <person name="Daum C."/>
            <person name="Saski C.A."/>
            <person name="Payton A.C."/>
            <person name="Mcbreen J.C."/>
            <person name="Conrad R.E."/>
            <person name="Kollar L.M."/>
            <person name="Olsson S."/>
            <person name="Huttunen S."/>
            <person name="Landis J.B."/>
            <person name="Wickett N.J."/>
            <person name="Johnson M.G."/>
            <person name="Rensing S.A."/>
            <person name="Grimwood J."/>
            <person name="Schmutz J."/>
            <person name="Mcdaniel S.F."/>
        </authorList>
    </citation>
    <scope>NUCLEOTIDE SEQUENCE [LARGE SCALE GENOMIC DNA]</scope>
    <source>
        <strain evidence="2 3">R40</strain>
    </source>
</reference>
<proteinExistence type="predicted"/>
<dbReference type="InterPro" id="IPR051130">
    <property type="entry name" value="Mito_struct-func_regulator"/>
</dbReference>
<protein>
    <recommendedName>
        <fullName evidence="1">Protein kinase domain-containing protein</fullName>
    </recommendedName>
</protein>
<dbReference type="EMBL" id="CM026427">
    <property type="protein sequence ID" value="KAG0568311.1"/>
    <property type="molecule type" value="Genomic_DNA"/>
</dbReference>
<dbReference type="InterPro" id="IPR004147">
    <property type="entry name" value="ABC1_dom"/>
</dbReference>
<dbReference type="GO" id="GO:0010287">
    <property type="term" value="C:plastoglobule"/>
    <property type="evidence" value="ECO:0007669"/>
    <property type="project" value="TreeGrafter"/>
</dbReference>
<accession>A0A8T0H8Q6</accession>
<dbReference type="GO" id="GO:0005886">
    <property type="term" value="C:plasma membrane"/>
    <property type="evidence" value="ECO:0007669"/>
    <property type="project" value="TreeGrafter"/>
</dbReference>
<dbReference type="CDD" id="cd05121">
    <property type="entry name" value="ABC1_ADCK3-like"/>
    <property type="match status" value="1"/>
</dbReference>
<keyword evidence="3" id="KW-1185">Reference proteome</keyword>
<evidence type="ECO:0000313" key="2">
    <source>
        <dbReference type="EMBL" id="KAG0568311.1"/>
    </source>
</evidence>
<sequence>MNVSLPVGFIIKCLMVYNFHGTGQEKHGSQHGGYGVQVAPGKLSVRARSASTIPSQGADARREDRLKELNKLLEDVAKIAVSTGPRGAIRFAQGVEAFVSVGGEYFLQLLRNPQAATAGSVVPGLPLSPPGPAELRKLFEKLGATYIKLGQLIASAPTLFPAEYVKEFQSCLDRTPPVPFEDIKAIIRKELGRPLEEVYDFVDPQPLASASIAQVHAARLRGSQKDVVIKVLKPGVEDTLTADLNFLYVTARVLEFLNPQLARTSLVAILGDIRASMLEEVDFRKEALNIESFRNYIDSLGLSNQATAPSVYRHCSTERVLTMERLYGVPLTDLDSIRSIVPNPETTLITALNVWFGSLLACETFHADVHAGNLLVLRDGRVGFIDFGIVGRISPSTWVAVETFLTSIGSGQYNAMAAALVQMGAADSAVDTVSFARDLEKIFTAVQDLDTNVVISTTGGAQSATIAASLAMDEQQVNNLLLDVVRVSEDYGLKFPREFGLLLKQLLYFDRYTKLLAPTLNVLEDDRIRLGNRTPFGDNPYNSRMSGF</sequence>
<dbReference type="Pfam" id="PF03109">
    <property type="entry name" value="ABC1"/>
    <property type="match status" value="1"/>
</dbReference>
<dbReference type="SUPFAM" id="SSF56112">
    <property type="entry name" value="Protein kinase-like (PK-like)"/>
    <property type="match status" value="1"/>
</dbReference>
<evidence type="ECO:0000259" key="1">
    <source>
        <dbReference type="PROSITE" id="PS50011"/>
    </source>
</evidence>
<comment type="caution">
    <text evidence="2">The sequence shown here is derived from an EMBL/GenBank/DDBJ whole genome shotgun (WGS) entry which is preliminary data.</text>
</comment>
<feature type="domain" description="Protein kinase" evidence="1">
    <location>
        <begin position="201"/>
        <end position="528"/>
    </location>
</feature>